<dbReference type="GO" id="GO:0007060">
    <property type="term" value="P:male meiosis chromosome segregation"/>
    <property type="evidence" value="ECO:0007669"/>
    <property type="project" value="UniProtKB-ARBA"/>
</dbReference>
<evidence type="ECO:0000256" key="3">
    <source>
        <dbReference type="ARBA" id="ARBA00022801"/>
    </source>
</evidence>
<dbReference type="GO" id="GO:0046872">
    <property type="term" value="F:metal ion binding"/>
    <property type="evidence" value="ECO:0007669"/>
    <property type="project" value="UniProtKB-KW"/>
</dbReference>
<dbReference type="AlphaFoldDB" id="A0A7E4UZ95"/>
<dbReference type="InterPro" id="IPR029052">
    <property type="entry name" value="Metallo-depent_PP-like"/>
</dbReference>
<dbReference type="InterPro" id="IPR031675">
    <property type="entry name" value="STPPase_N"/>
</dbReference>
<dbReference type="PANTHER" id="PTHR11668">
    <property type="entry name" value="SERINE/THREONINE PROTEIN PHOSPHATASE"/>
    <property type="match status" value="1"/>
</dbReference>
<dbReference type="FunFam" id="3.60.21.10:FF:000026">
    <property type="entry name" value="Serine/threonine-protein phosphatase"/>
    <property type="match status" value="1"/>
</dbReference>
<protein>
    <recommendedName>
        <fullName evidence="10">Serine/threonine-protein phosphatase</fullName>
        <ecNumber evidence="10">3.1.3.16</ecNumber>
    </recommendedName>
</protein>
<evidence type="ECO:0000256" key="8">
    <source>
        <dbReference type="ARBA" id="ARBA00048336"/>
    </source>
</evidence>
<comment type="catalytic activity">
    <reaction evidence="8 10">
        <text>O-phospho-L-threonyl-[protein] + H2O = L-threonyl-[protein] + phosphate</text>
        <dbReference type="Rhea" id="RHEA:47004"/>
        <dbReference type="Rhea" id="RHEA-COMP:11060"/>
        <dbReference type="Rhea" id="RHEA-COMP:11605"/>
        <dbReference type="ChEBI" id="CHEBI:15377"/>
        <dbReference type="ChEBI" id="CHEBI:30013"/>
        <dbReference type="ChEBI" id="CHEBI:43474"/>
        <dbReference type="ChEBI" id="CHEBI:61977"/>
        <dbReference type="EC" id="3.1.3.16"/>
    </reaction>
</comment>
<dbReference type="SUPFAM" id="SSF56300">
    <property type="entry name" value="Metallo-dependent phosphatases"/>
    <property type="match status" value="1"/>
</dbReference>
<dbReference type="EC" id="3.1.3.16" evidence="10"/>
<evidence type="ECO:0000256" key="2">
    <source>
        <dbReference type="ARBA" id="ARBA00022723"/>
    </source>
</evidence>
<feature type="domain" description="Serine/threonine specific protein phosphatases" evidence="11">
    <location>
        <begin position="190"/>
        <end position="195"/>
    </location>
</feature>
<evidence type="ECO:0000256" key="10">
    <source>
        <dbReference type="RuleBase" id="RU004273"/>
    </source>
</evidence>
<dbReference type="Proteomes" id="UP000492821">
    <property type="component" value="Unassembled WGS sequence"/>
</dbReference>
<dbReference type="Gene3D" id="3.60.21.10">
    <property type="match status" value="1"/>
</dbReference>
<comment type="subcellular location">
    <subcellularLocation>
        <location evidence="6">Cell projection</location>
        <location evidence="6">Pseudopodium</location>
    </subcellularLocation>
</comment>
<comment type="similarity">
    <text evidence="1 10">Belongs to the PPP phosphatase family.</text>
</comment>
<name>A0A7E4UZ95_PANRE</name>
<dbReference type="GO" id="GO:0005634">
    <property type="term" value="C:nucleus"/>
    <property type="evidence" value="ECO:0007669"/>
    <property type="project" value="TreeGrafter"/>
</dbReference>
<comment type="function">
    <text evidence="9">Probable phosphatase which plays a redundant role with gsp-4 in spermatogenesis by regulating sister chromatid segregation during meiosis. In addition, involved in sperm motility by controlling the dynamic disassembly of major sperm proteins (MSP) in the spermatozoan pseudopodium.</text>
</comment>
<proteinExistence type="inferred from homology"/>
<evidence type="ECO:0000313" key="13">
    <source>
        <dbReference type="WBParaSite" id="Pan_g14633.t1"/>
    </source>
</evidence>
<evidence type="ECO:0000256" key="7">
    <source>
        <dbReference type="ARBA" id="ARBA00047761"/>
    </source>
</evidence>
<dbReference type="InterPro" id="IPR006186">
    <property type="entry name" value="Ser/Thr-sp_prot-phosphatase"/>
</dbReference>
<accession>A0A7E4UZ95</accession>
<dbReference type="GO" id="GO:0000785">
    <property type="term" value="C:chromatin"/>
    <property type="evidence" value="ECO:0007669"/>
    <property type="project" value="UniProtKB-ARBA"/>
</dbReference>
<dbReference type="PRINTS" id="PR00114">
    <property type="entry name" value="STPHPHTASE"/>
</dbReference>
<evidence type="ECO:0000313" key="12">
    <source>
        <dbReference type="Proteomes" id="UP000492821"/>
    </source>
</evidence>
<dbReference type="PROSITE" id="PS00125">
    <property type="entry name" value="SER_THR_PHOSPHATASE"/>
    <property type="match status" value="1"/>
</dbReference>
<sequence length="395" mass="43574">MLNKSVIQKTIIAPTTISGNAGKTVMPTGPTTAPPATLSVVAGVGTTSMAKTAPTVSSVARSLSGATNSQVGGGKIDIDRFIDNMMNIGKPNSGISTSISEQDIMDLLLGVKELFMEQPMMLELDPPLAVCGDIHGQLTDLLRIFGKAGFPNTTNYLFLGDYIDRGRMNLEVILMLFAFKIKYPNNFFLLRGNHETQLVNRIYGFYEELNRRYKSPRMYHTFQDVFNCMPLSALIGDRILCMHGGLSPDLYKGDSLKVLKDLVRPLPDPPNPSLPLDLLWADPDHTTDEFKFSIRGVSCTFGPKVVNAVCSKFNIDLICRAHQVVQDGYEFFNNRKLVTIFSAPHYCGQFDNAAAVMIVNKELQCSFKVFRPKFPNAKIKVADAQLTTYGKPPGT</sequence>
<comment type="catalytic activity">
    <reaction evidence="7">
        <text>O-phospho-L-seryl-[protein] + H2O = L-seryl-[protein] + phosphate</text>
        <dbReference type="Rhea" id="RHEA:20629"/>
        <dbReference type="Rhea" id="RHEA-COMP:9863"/>
        <dbReference type="Rhea" id="RHEA-COMP:11604"/>
        <dbReference type="ChEBI" id="CHEBI:15377"/>
        <dbReference type="ChEBI" id="CHEBI:29999"/>
        <dbReference type="ChEBI" id="CHEBI:43474"/>
        <dbReference type="ChEBI" id="CHEBI:83421"/>
        <dbReference type="EC" id="3.1.3.16"/>
    </reaction>
</comment>
<dbReference type="Pfam" id="PF16891">
    <property type="entry name" value="STPPase_N"/>
    <property type="match status" value="1"/>
</dbReference>
<evidence type="ECO:0000256" key="6">
    <source>
        <dbReference type="ARBA" id="ARBA00037818"/>
    </source>
</evidence>
<keyword evidence="2" id="KW-0479">Metal-binding</keyword>
<dbReference type="SMART" id="SM00156">
    <property type="entry name" value="PP2Ac"/>
    <property type="match status" value="1"/>
</dbReference>
<organism evidence="12 13">
    <name type="scientific">Panagrellus redivivus</name>
    <name type="common">Microworm</name>
    <dbReference type="NCBI Taxonomy" id="6233"/>
    <lineage>
        <taxon>Eukaryota</taxon>
        <taxon>Metazoa</taxon>
        <taxon>Ecdysozoa</taxon>
        <taxon>Nematoda</taxon>
        <taxon>Chromadorea</taxon>
        <taxon>Rhabditida</taxon>
        <taxon>Tylenchina</taxon>
        <taxon>Panagrolaimomorpha</taxon>
        <taxon>Panagrolaimoidea</taxon>
        <taxon>Panagrolaimidae</taxon>
        <taxon>Panagrellus</taxon>
    </lineage>
</organism>
<dbReference type="WBParaSite" id="Pan_g14633.t1">
    <property type="protein sequence ID" value="Pan_g14633.t1"/>
    <property type="gene ID" value="Pan_g14633"/>
</dbReference>
<dbReference type="GO" id="GO:0018991">
    <property type="term" value="P:egg-laying behavior"/>
    <property type="evidence" value="ECO:0007669"/>
    <property type="project" value="UniProtKB-ARBA"/>
</dbReference>
<dbReference type="InterPro" id="IPR004843">
    <property type="entry name" value="Calcineurin-like_PHP"/>
</dbReference>
<dbReference type="GO" id="GO:0005737">
    <property type="term" value="C:cytoplasm"/>
    <property type="evidence" value="ECO:0007669"/>
    <property type="project" value="TreeGrafter"/>
</dbReference>
<dbReference type="GO" id="GO:0031143">
    <property type="term" value="C:pseudopodium"/>
    <property type="evidence" value="ECO:0007669"/>
    <property type="project" value="UniProtKB-SubCell"/>
</dbReference>
<evidence type="ECO:0000256" key="4">
    <source>
        <dbReference type="ARBA" id="ARBA00022912"/>
    </source>
</evidence>
<keyword evidence="4" id="KW-0904">Protein phosphatase</keyword>
<evidence type="ECO:0000259" key="11">
    <source>
        <dbReference type="PROSITE" id="PS00125"/>
    </source>
</evidence>
<keyword evidence="5" id="KW-0464">Manganese</keyword>
<keyword evidence="3 10" id="KW-0378">Hydrolase</keyword>
<evidence type="ECO:0000256" key="9">
    <source>
        <dbReference type="ARBA" id="ARBA00054219"/>
    </source>
</evidence>
<dbReference type="PANTHER" id="PTHR11668:SF199">
    <property type="entry name" value="SERINE_THREONINE-PROTEIN PHOSPHATASE"/>
    <property type="match status" value="1"/>
</dbReference>
<reference evidence="12" key="1">
    <citation type="journal article" date="2013" name="Genetics">
        <title>The draft genome and transcriptome of Panagrellus redivivus are shaped by the harsh demands of a free-living lifestyle.</title>
        <authorList>
            <person name="Srinivasan J."/>
            <person name="Dillman A.R."/>
            <person name="Macchietto M.G."/>
            <person name="Heikkinen L."/>
            <person name="Lakso M."/>
            <person name="Fracchia K.M."/>
            <person name="Antoshechkin I."/>
            <person name="Mortazavi A."/>
            <person name="Wong G."/>
            <person name="Sternberg P.W."/>
        </authorList>
    </citation>
    <scope>NUCLEOTIDE SEQUENCE [LARGE SCALE GENOMIC DNA]</scope>
    <source>
        <strain evidence="12">MT8872</strain>
    </source>
</reference>
<dbReference type="Pfam" id="PF00149">
    <property type="entry name" value="Metallophos"/>
    <property type="match status" value="1"/>
</dbReference>
<evidence type="ECO:0000256" key="1">
    <source>
        <dbReference type="ARBA" id="ARBA00008294"/>
    </source>
</evidence>
<evidence type="ECO:0000256" key="5">
    <source>
        <dbReference type="ARBA" id="ARBA00023211"/>
    </source>
</evidence>
<dbReference type="GO" id="GO:0097723">
    <property type="term" value="P:amoeboid sperm motility"/>
    <property type="evidence" value="ECO:0007669"/>
    <property type="project" value="UniProtKB-ARBA"/>
</dbReference>
<dbReference type="GO" id="GO:0004722">
    <property type="term" value="F:protein serine/threonine phosphatase activity"/>
    <property type="evidence" value="ECO:0007669"/>
    <property type="project" value="UniProtKB-EC"/>
</dbReference>
<reference evidence="13" key="2">
    <citation type="submission" date="2020-10" db="UniProtKB">
        <authorList>
            <consortium name="WormBaseParasite"/>
        </authorList>
    </citation>
    <scope>IDENTIFICATION</scope>
</reference>
<dbReference type="GO" id="GO:0031272">
    <property type="term" value="P:regulation of pseudopodium assembly"/>
    <property type="evidence" value="ECO:0007669"/>
    <property type="project" value="UniProtKB-ARBA"/>
</dbReference>
<dbReference type="InterPro" id="IPR050341">
    <property type="entry name" value="PP1_catalytic_subunit"/>
</dbReference>
<keyword evidence="12" id="KW-1185">Reference proteome</keyword>